<gene>
    <name evidence="1" type="ORF">PHYBOEH_007874</name>
</gene>
<proteinExistence type="predicted"/>
<name>A0A8T1W893_9STRA</name>
<dbReference type="EMBL" id="JAGDFL010000443">
    <property type="protein sequence ID" value="KAG7388424.1"/>
    <property type="molecule type" value="Genomic_DNA"/>
</dbReference>
<reference evidence="1" key="1">
    <citation type="submission" date="2021-02" db="EMBL/GenBank/DDBJ databases">
        <authorList>
            <person name="Palmer J.M."/>
        </authorList>
    </citation>
    <scope>NUCLEOTIDE SEQUENCE</scope>
    <source>
        <strain evidence="1">SCRP23</strain>
    </source>
</reference>
<organism evidence="1 2">
    <name type="scientific">Phytophthora boehmeriae</name>
    <dbReference type="NCBI Taxonomy" id="109152"/>
    <lineage>
        <taxon>Eukaryota</taxon>
        <taxon>Sar</taxon>
        <taxon>Stramenopiles</taxon>
        <taxon>Oomycota</taxon>
        <taxon>Peronosporomycetes</taxon>
        <taxon>Peronosporales</taxon>
        <taxon>Peronosporaceae</taxon>
        <taxon>Phytophthora</taxon>
    </lineage>
</organism>
<accession>A0A8T1W893</accession>
<evidence type="ECO:0000313" key="2">
    <source>
        <dbReference type="Proteomes" id="UP000693981"/>
    </source>
</evidence>
<keyword evidence="2" id="KW-1185">Reference proteome</keyword>
<dbReference type="AlphaFoldDB" id="A0A8T1W893"/>
<comment type="caution">
    <text evidence="1">The sequence shown here is derived from an EMBL/GenBank/DDBJ whole genome shotgun (WGS) entry which is preliminary data.</text>
</comment>
<sequence length="279" mass="30511">MNLLDDLPAAHDGDPGALLRLHVASAGLQTGGDDADATEYDAPQAPTPSDALRATRRRRKIGKGIQLILLRKYVQCAKQFNRLPDRLTTEQLLEQGYDEFYYQGGNLSEPRLSYAAFLKLVRNRRSEVARQTRDANAVSQRGGTRRHQKEQAEIRALIDELDHVRHAQTRPTLEYDALGATTAGSEHLHAVSADNSVPILSDSSSIIDAGTDGGVSAGDLSTAENYSTVMTGTPAGNDDVVISRSKLDLMLRMAQETLIAQKKILEEVRAMEQRVAGIH</sequence>
<protein>
    <submittedName>
        <fullName evidence="1">Uncharacterized protein</fullName>
    </submittedName>
</protein>
<dbReference type="Proteomes" id="UP000693981">
    <property type="component" value="Unassembled WGS sequence"/>
</dbReference>
<evidence type="ECO:0000313" key="1">
    <source>
        <dbReference type="EMBL" id="KAG7388424.1"/>
    </source>
</evidence>
<dbReference type="OrthoDB" id="105623at2759"/>